<evidence type="ECO:0000256" key="2">
    <source>
        <dbReference type="RuleBase" id="RU003971"/>
    </source>
</evidence>
<name>A0A1E1XCG7_9ACAR</name>
<dbReference type="InterPro" id="IPR029030">
    <property type="entry name" value="Caspase-like_dom_sf"/>
</dbReference>
<dbReference type="CDD" id="cd00032">
    <property type="entry name" value="CASc"/>
    <property type="match status" value="1"/>
</dbReference>
<dbReference type="PANTHER" id="PTHR10454">
    <property type="entry name" value="CASPASE"/>
    <property type="match status" value="1"/>
</dbReference>
<evidence type="ECO:0000313" key="5">
    <source>
        <dbReference type="EMBL" id="JAT96945.1"/>
    </source>
</evidence>
<dbReference type="GO" id="GO:0006915">
    <property type="term" value="P:apoptotic process"/>
    <property type="evidence" value="ECO:0007669"/>
    <property type="project" value="TreeGrafter"/>
</dbReference>
<feature type="non-terminal residue" evidence="5">
    <location>
        <position position="1"/>
    </location>
</feature>
<reference evidence="5" key="1">
    <citation type="journal article" date="2017" name="Front. Cell. Infect. Microbiol.">
        <title>The Distinct Transcriptional Response of the Midgut of Amblyomma sculptum and Amblyomma aureolatum Ticks to Rickettsia rickettsii Correlates to Their Differences in Susceptibility to Infection.</title>
        <authorList>
            <person name="Martins L.A."/>
            <person name="Galletti M.F.B.M."/>
            <person name="Ribeiro J.M."/>
            <person name="Fujita A."/>
            <person name="Costa F.B."/>
            <person name="Labruna M.B."/>
            <person name="Daffre S."/>
            <person name="Fogaca A.C."/>
        </authorList>
    </citation>
    <scope>NUCLEOTIDE SEQUENCE</scope>
</reference>
<dbReference type="InterPro" id="IPR002138">
    <property type="entry name" value="Pept_C14_p10"/>
</dbReference>
<dbReference type="PRINTS" id="PR00376">
    <property type="entry name" value="IL1BCENZYME"/>
</dbReference>
<dbReference type="Gene3D" id="3.40.50.1460">
    <property type="match status" value="1"/>
</dbReference>
<proteinExistence type="evidence at transcript level"/>
<dbReference type="EMBL" id="GFAC01002243">
    <property type="protein sequence ID" value="JAT96945.1"/>
    <property type="molecule type" value="mRNA"/>
</dbReference>
<dbReference type="SMART" id="SM00115">
    <property type="entry name" value="CASc"/>
    <property type="match status" value="1"/>
</dbReference>
<dbReference type="InterPro" id="IPR033139">
    <property type="entry name" value="Caspase_cys_AS"/>
</dbReference>
<dbReference type="InterPro" id="IPR011600">
    <property type="entry name" value="Pept_C14_caspase"/>
</dbReference>
<comment type="similarity">
    <text evidence="1 2">Belongs to the peptidase C14A family.</text>
</comment>
<dbReference type="GO" id="GO:0005737">
    <property type="term" value="C:cytoplasm"/>
    <property type="evidence" value="ECO:0007669"/>
    <property type="project" value="TreeGrafter"/>
</dbReference>
<dbReference type="GO" id="GO:0004197">
    <property type="term" value="F:cysteine-type endopeptidase activity"/>
    <property type="evidence" value="ECO:0007669"/>
    <property type="project" value="InterPro"/>
</dbReference>
<dbReference type="PROSITE" id="PS50207">
    <property type="entry name" value="CASPASE_P10"/>
    <property type="match status" value="1"/>
</dbReference>
<evidence type="ECO:0000259" key="3">
    <source>
        <dbReference type="PROSITE" id="PS50207"/>
    </source>
</evidence>
<dbReference type="InterPro" id="IPR015917">
    <property type="entry name" value="Pept_C14A"/>
</dbReference>
<protein>
    <submittedName>
        <fullName evidence="5">Putative caspase</fullName>
    </submittedName>
</protein>
<dbReference type="AlphaFoldDB" id="A0A1E1XCG7"/>
<accession>A0A1E1XCG7</accession>
<feature type="domain" description="Caspase family p20" evidence="4">
    <location>
        <begin position="39"/>
        <end position="165"/>
    </location>
</feature>
<dbReference type="GO" id="GO:0043525">
    <property type="term" value="P:positive regulation of neuron apoptotic process"/>
    <property type="evidence" value="ECO:0007669"/>
    <property type="project" value="TreeGrafter"/>
</dbReference>
<dbReference type="GO" id="GO:0006508">
    <property type="term" value="P:proteolysis"/>
    <property type="evidence" value="ECO:0007669"/>
    <property type="project" value="InterPro"/>
</dbReference>
<dbReference type="SUPFAM" id="SSF52129">
    <property type="entry name" value="Caspase-like"/>
    <property type="match status" value="1"/>
</dbReference>
<organism evidence="5">
    <name type="scientific">Amblyomma aureolatum</name>
    <dbReference type="NCBI Taxonomy" id="187763"/>
    <lineage>
        <taxon>Eukaryota</taxon>
        <taxon>Metazoa</taxon>
        <taxon>Ecdysozoa</taxon>
        <taxon>Arthropoda</taxon>
        <taxon>Chelicerata</taxon>
        <taxon>Arachnida</taxon>
        <taxon>Acari</taxon>
        <taxon>Parasitiformes</taxon>
        <taxon>Ixodida</taxon>
        <taxon>Ixodoidea</taxon>
        <taxon>Ixodidae</taxon>
        <taxon>Amblyomminae</taxon>
        <taxon>Amblyomma</taxon>
    </lineage>
</organism>
<dbReference type="InterPro" id="IPR002398">
    <property type="entry name" value="Pept_C14"/>
</dbReference>
<feature type="domain" description="Caspase family p10" evidence="3">
    <location>
        <begin position="180"/>
        <end position="277"/>
    </location>
</feature>
<sequence>IEADAISFRAGGPAQPLGSTRSGRQIRLDLQPYNNGPVRRGKCVIFNHKVFKPHTKLEERMGTDADERSLQDCFEQFGFEVLVYRDLSGQEIREVLRNLGRDDYTEHDCFVCCILSHGTENDFIRASDGVKISVDQIMEPFHGDKCKTLLGKPKLFFLQACRGKKAQRGVPRDTADATGGGLRIPTHADFLVAYSTVPGYLSWRHFQRGSWFIQTLCCVLRQMAASADIFHMLTVVSKTVALSDEFQALKEEDGEMILAKQIPSFMSTLTHLVHFSTTSRA</sequence>
<evidence type="ECO:0000256" key="1">
    <source>
        <dbReference type="ARBA" id="ARBA00010134"/>
    </source>
</evidence>
<dbReference type="PROSITE" id="PS01122">
    <property type="entry name" value="CASPASE_CYS"/>
    <property type="match status" value="1"/>
</dbReference>
<dbReference type="InterPro" id="IPR001309">
    <property type="entry name" value="Pept_C14_p20"/>
</dbReference>
<dbReference type="Pfam" id="PF00656">
    <property type="entry name" value="Peptidase_C14"/>
    <property type="match status" value="1"/>
</dbReference>
<dbReference type="PROSITE" id="PS50208">
    <property type="entry name" value="CASPASE_P20"/>
    <property type="match status" value="1"/>
</dbReference>
<evidence type="ECO:0000259" key="4">
    <source>
        <dbReference type="PROSITE" id="PS50208"/>
    </source>
</evidence>
<dbReference type="PANTHER" id="PTHR10454:SF232">
    <property type="entry name" value="AT03047P-RELATED"/>
    <property type="match status" value="1"/>
</dbReference>